<keyword evidence="7 9" id="KW-0811">Translocation</keyword>
<dbReference type="InterPro" id="IPR005807">
    <property type="entry name" value="SecE_bac"/>
</dbReference>
<keyword evidence="2 9" id="KW-0813">Transport</keyword>
<evidence type="ECO:0000256" key="6">
    <source>
        <dbReference type="ARBA" id="ARBA00022989"/>
    </source>
</evidence>
<accession>A0A9D6LP22</accession>
<gene>
    <name evidence="9 10" type="primary">secE</name>
    <name evidence="10" type="ORF">HY220_00135</name>
</gene>
<comment type="subunit">
    <text evidence="9">Component of the Sec protein translocase complex. Heterotrimer consisting of SecY, SecE and SecG subunits. The heterotrimers can form oligomers, although 1 heterotrimer is thought to be able to translocate proteins. Interacts with the ribosome. Interacts with SecDF, and other proteins may be involved. Interacts with SecA.</text>
</comment>
<evidence type="ECO:0000313" key="11">
    <source>
        <dbReference type="Proteomes" id="UP000808388"/>
    </source>
</evidence>
<comment type="similarity">
    <text evidence="9">Belongs to the SecE/SEC61-gamma family.</text>
</comment>
<dbReference type="InterPro" id="IPR038379">
    <property type="entry name" value="SecE_sf"/>
</dbReference>
<dbReference type="GO" id="GO:0043952">
    <property type="term" value="P:protein transport by the Sec complex"/>
    <property type="evidence" value="ECO:0007669"/>
    <property type="project" value="UniProtKB-UniRule"/>
</dbReference>
<dbReference type="GO" id="GO:0008320">
    <property type="term" value="F:protein transmembrane transporter activity"/>
    <property type="evidence" value="ECO:0007669"/>
    <property type="project" value="UniProtKB-UniRule"/>
</dbReference>
<reference evidence="10" key="1">
    <citation type="submission" date="2020-07" db="EMBL/GenBank/DDBJ databases">
        <title>Huge and variable diversity of episymbiotic CPR bacteria and DPANN archaea in groundwater ecosystems.</title>
        <authorList>
            <person name="He C.Y."/>
            <person name="Keren R."/>
            <person name="Whittaker M."/>
            <person name="Farag I.F."/>
            <person name="Doudna J."/>
            <person name="Cate J.H.D."/>
            <person name="Banfield J.F."/>
        </authorList>
    </citation>
    <scope>NUCLEOTIDE SEQUENCE</scope>
    <source>
        <strain evidence="10">NC_groundwater_972_Pr1_S-0.2um_49_27</strain>
    </source>
</reference>
<evidence type="ECO:0000256" key="8">
    <source>
        <dbReference type="ARBA" id="ARBA00023136"/>
    </source>
</evidence>
<evidence type="ECO:0000256" key="1">
    <source>
        <dbReference type="ARBA" id="ARBA00004370"/>
    </source>
</evidence>
<comment type="caution">
    <text evidence="10">The sequence shown here is derived from an EMBL/GenBank/DDBJ whole genome shotgun (WGS) entry which is preliminary data.</text>
</comment>
<keyword evidence="5 9" id="KW-0653">Protein transport</keyword>
<evidence type="ECO:0000313" key="10">
    <source>
        <dbReference type="EMBL" id="MBI3627148.1"/>
    </source>
</evidence>
<dbReference type="HAMAP" id="MF_00422">
    <property type="entry name" value="SecE"/>
    <property type="match status" value="1"/>
</dbReference>
<keyword evidence="6 9" id="KW-1133">Transmembrane helix</keyword>
<dbReference type="Proteomes" id="UP000808388">
    <property type="component" value="Unassembled WGS sequence"/>
</dbReference>
<dbReference type="Gene3D" id="1.20.5.1030">
    <property type="entry name" value="Preprotein translocase secy subunit"/>
    <property type="match status" value="1"/>
</dbReference>
<dbReference type="NCBIfam" id="TIGR00964">
    <property type="entry name" value="secE_bact"/>
    <property type="match status" value="1"/>
</dbReference>
<evidence type="ECO:0000256" key="4">
    <source>
        <dbReference type="ARBA" id="ARBA00022692"/>
    </source>
</evidence>
<evidence type="ECO:0000256" key="9">
    <source>
        <dbReference type="HAMAP-Rule" id="MF_00422"/>
    </source>
</evidence>
<evidence type="ECO:0000256" key="5">
    <source>
        <dbReference type="ARBA" id="ARBA00022927"/>
    </source>
</evidence>
<protein>
    <recommendedName>
        <fullName evidence="9">Protein translocase subunit SecE</fullName>
    </recommendedName>
</protein>
<sequence>MIDRLLTYIRESRIELQKVTWLTRTEVVRYTAAVIVVSLAIALFLGGVDLVFSFILTHFFL</sequence>
<keyword evidence="8 9" id="KW-0472">Membrane</keyword>
<dbReference type="PANTHER" id="PTHR33910:SF1">
    <property type="entry name" value="PROTEIN TRANSLOCASE SUBUNIT SECE"/>
    <property type="match status" value="1"/>
</dbReference>
<organism evidence="10 11">
    <name type="scientific">Candidatus Sungiibacteriota bacterium</name>
    <dbReference type="NCBI Taxonomy" id="2750080"/>
    <lineage>
        <taxon>Bacteria</taxon>
        <taxon>Candidatus Sungiibacteriota</taxon>
    </lineage>
</organism>
<proteinExistence type="inferred from homology"/>
<dbReference type="GO" id="GO:0065002">
    <property type="term" value="P:intracellular protein transmembrane transport"/>
    <property type="evidence" value="ECO:0007669"/>
    <property type="project" value="UniProtKB-UniRule"/>
</dbReference>
<keyword evidence="4 9" id="KW-0812">Transmembrane</keyword>
<dbReference type="InterPro" id="IPR001901">
    <property type="entry name" value="Translocase_SecE/Sec61-g"/>
</dbReference>
<evidence type="ECO:0000256" key="2">
    <source>
        <dbReference type="ARBA" id="ARBA00022448"/>
    </source>
</evidence>
<keyword evidence="3 9" id="KW-1003">Cell membrane</keyword>
<dbReference type="GO" id="GO:0005886">
    <property type="term" value="C:plasma membrane"/>
    <property type="evidence" value="ECO:0007669"/>
    <property type="project" value="UniProtKB-SubCell"/>
</dbReference>
<dbReference type="GO" id="GO:0009306">
    <property type="term" value="P:protein secretion"/>
    <property type="evidence" value="ECO:0007669"/>
    <property type="project" value="UniProtKB-UniRule"/>
</dbReference>
<dbReference type="EMBL" id="JACQCQ010000002">
    <property type="protein sequence ID" value="MBI3627148.1"/>
    <property type="molecule type" value="Genomic_DNA"/>
</dbReference>
<dbReference type="GO" id="GO:0006605">
    <property type="term" value="P:protein targeting"/>
    <property type="evidence" value="ECO:0007669"/>
    <property type="project" value="UniProtKB-UniRule"/>
</dbReference>
<dbReference type="PANTHER" id="PTHR33910">
    <property type="entry name" value="PROTEIN TRANSLOCASE SUBUNIT SECE"/>
    <property type="match status" value="1"/>
</dbReference>
<evidence type="ECO:0000256" key="7">
    <source>
        <dbReference type="ARBA" id="ARBA00023010"/>
    </source>
</evidence>
<comment type="subcellular location">
    <subcellularLocation>
        <location evidence="9">Cell membrane</location>
        <topology evidence="9">Single-pass membrane protein</topology>
    </subcellularLocation>
    <subcellularLocation>
        <location evidence="1">Membrane</location>
    </subcellularLocation>
</comment>
<evidence type="ECO:0000256" key="3">
    <source>
        <dbReference type="ARBA" id="ARBA00022475"/>
    </source>
</evidence>
<feature type="transmembrane region" description="Helical" evidence="9">
    <location>
        <begin position="30"/>
        <end position="56"/>
    </location>
</feature>
<name>A0A9D6LP22_9BACT</name>
<dbReference type="AlphaFoldDB" id="A0A9D6LP22"/>
<dbReference type="Pfam" id="PF00584">
    <property type="entry name" value="SecE"/>
    <property type="match status" value="1"/>
</dbReference>
<comment type="function">
    <text evidence="9">Essential subunit of the Sec protein translocation channel SecYEG. Clamps together the 2 halves of SecY. May contact the channel plug during translocation.</text>
</comment>